<comment type="caution">
    <text evidence="1">The sequence shown here is derived from an EMBL/GenBank/DDBJ whole genome shotgun (WGS) entry which is preliminary data.</text>
</comment>
<accession>A0A4U1FBE9</accession>
<dbReference type="Proteomes" id="UP000308365">
    <property type="component" value="Unassembled WGS sequence"/>
</dbReference>
<proteinExistence type="predicted"/>
<dbReference type="AlphaFoldDB" id="A0A4U1FBE9"/>
<name>A0A4U1FBE9_MONMO</name>
<evidence type="ECO:0000313" key="1">
    <source>
        <dbReference type="EMBL" id="TKC46989.1"/>
    </source>
</evidence>
<sequence>MFSSPAMGCRGSHCIPACFAGGIFSSLKLHQFYVGQGPGDAEVVVMTGWMADELRPTRGWEHNWDHLGLGSEWSWA</sequence>
<gene>
    <name evidence="1" type="ORF">EI555_009931</name>
</gene>
<evidence type="ECO:0000313" key="2">
    <source>
        <dbReference type="Proteomes" id="UP000308365"/>
    </source>
</evidence>
<organism evidence="1 2">
    <name type="scientific">Monodon monoceros</name>
    <name type="common">Narwhal</name>
    <name type="synonym">Ceratodon monodon</name>
    <dbReference type="NCBI Taxonomy" id="40151"/>
    <lineage>
        <taxon>Eukaryota</taxon>
        <taxon>Metazoa</taxon>
        <taxon>Chordata</taxon>
        <taxon>Craniata</taxon>
        <taxon>Vertebrata</taxon>
        <taxon>Euteleostomi</taxon>
        <taxon>Mammalia</taxon>
        <taxon>Eutheria</taxon>
        <taxon>Laurasiatheria</taxon>
        <taxon>Artiodactyla</taxon>
        <taxon>Whippomorpha</taxon>
        <taxon>Cetacea</taxon>
        <taxon>Odontoceti</taxon>
        <taxon>Monodontidae</taxon>
        <taxon>Monodon</taxon>
    </lineage>
</organism>
<reference evidence="2" key="1">
    <citation type="journal article" date="2019" name="IScience">
        <title>Narwhal Genome Reveals Long-Term Low Genetic Diversity despite Current Large Abundance Size.</title>
        <authorList>
            <person name="Westbury M.V."/>
            <person name="Petersen B."/>
            <person name="Garde E."/>
            <person name="Heide-Jorgensen M.P."/>
            <person name="Lorenzen E.D."/>
        </authorList>
    </citation>
    <scope>NUCLEOTIDE SEQUENCE [LARGE SCALE GENOMIC DNA]</scope>
</reference>
<dbReference type="EMBL" id="RWIC01000235">
    <property type="protein sequence ID" value="TKC46989.1"/>
    <property type="molecule type" value="Genomic_DNA"/>
</dbReference>
<protein>
    <submittedName>
        <fullName evidence="1">Uncharacterized protein</fullName>
    </submittedName>
</protein>